<name>A0A4Z2HDY9_9TELE</name>
<keyword evidence="4" id="KW-1185">Reference proteome</keyword>
<dbReference type="Proteomes" id="UP000314294">
    <property type="component" value="Unassembled WGS sequence"/>
</dbReference>
<evidence type="ECO:0000313" key="4">
    <source>
        <dbReference type="Proteomes" id="UP000314294"/>
    </source>
</evidence>
<proteinExistence type="predicted"/>
<evidence type="ECO:0000313" key="3">
    <source>
        <dbReference type="EMBL" id="TNN63936.1"/>
    </source>
</evidence>
<keyword evidence="2" id="KW-0812">Transmembrane</keyword>
<feature type="region of interest" description="Disordered" evidence="1">
    <location>
        <begin position="105"/>
        <end position="125"/>
    </location>
</feature>
<organism evidence="3 4">
    <name type="scientific">Liparis tanakae</name>
    <name type="common">Tanaka's snailfish</name>
    <dbReference type="NCBI Taxonomy" id="230148"/>
    <lineage>
        <taxon>Eukaryota</taxon>
        <taxon>Metazoa</taxon>
        <taxon>Chordata</taxon>
        <taxon>Craniata</taxon>
        <taxon>Vertebrata</taxon>
        <taxon>Euteleostomi</taxon>
        <taxon>Actinopterygii</taxon>
        <taxon>Neopterygii</taxon>
        <taxon>Teleostei</taxon>
        <taxon>Neoteleostei</taxon>
        <taxon>Acanthomorphata</taxon>
        <taxon>Eupercaria</taxon>
        <taxon>Perciformes</taxon>
        <taxon>Cottioidei</taxon>
        <taxon>Cottales</taxon>
        <taxon>Liparidae</taxon>
        <taxon>Liparis</taxon>
    </lineage>
</organism>
<comment type="caution">
    <text evidence="3">The sequence shown here is derived from an EMBL/GenBank/DDBJ whole genome shotgun (WGS) entry which is preliminary data.</text>
</comment>
<dbReference type="AlphaFoldDB" id="A0A4Z2HDY9"/>
<evidence type="ECO:0000256" key="1">
    <source>
        <dbReference type="SAM" id="MobiDB-lite"/>
    </source>
</evidence>
<keyword evidence="2" id="KW-1133">Transmembrane helix</keyword>
<feature type="region of interest" description="Disordered" evidence="1">
    <location>
        <begin position="33"/>
        <end position="60"/>
    </location>
</feature>
<feature type="compositionally biased region" description="Basic residues" evidence="1">
    <location>
        <begin position="45"/>
        <end position="60"/>
    </location>
</feature>
<feature type="transmembrane region" description="Helical" evidence="2">
    <location>
        <begin position="65"/>
        <end position="87"/>
    </location>
</feature>
<sequence length="125" mass="13844">MKKCLWCGSADSALPPSARGVDGVLKLSWQPSLGDREVRGGTGGPRRRRRRRRRRKKKRRETKGICLNLCVACFLIDSFSFITLPGYGATGGWAGSSWAGDLRDVKPKTRLEQNTVNPGRDEGLN</sequence>
<protein>
    <submittedName>
        <fullName evidence="3">Uncharacterized protein</fullName>
    </submittedName>
</protein>
<gene>
    <name evidence="3" type="ORF">EYF80_025869</name>
</gene>
<reference evidence="3 4" key="1">
    <citation type="submission" date="2019-03" db="EMBL/GenBank/DDBJ databases">
        <title>First draft genome of Liparis tanakae, snailfish: a comprehensive survey of snailfish specific genes.</title>
        <authorList>
            <person name="Kim W."/>
            <person name="Song I."/>
            <person name="Jeong J.-H."/>
            <person name="Kim D."/>
            <person name="Kim S."/>
            <person name="Ryu S."/>
            <person name="Song J.Y."/>
            <person name="Lee S.K."/>
        </authorList>
    </citation>
    <scope>NUCLEOTIDE SEQUENCE [LARGE SCALE GENOMIC DNA]</scope>
    <source>
        <tissue evidence="3">Muscle</tissue>
    </source>
</reference>
<accession>A0A4Z2HDY9</accession>
<keyword evidence="2" id="KW-0472">Membrane</keyword>
<dbReference type="EMBL" id="SRLO01000262">
    <property type="protein sequence ID" value="TNN63936.1"/>
    <property type="molecule type" value="Genomic_DNA"/>
</dbReference>
<evidence type="ECO:0000256" key="2">
    <source>
        <dbReference type="SAM" id="Phobius"/>
    </source>
</evidence>